<dbReference type="AlphaFoldDB" id="A0AAD2JG62"/>
<name>A0AAD2JG62_9STRA</name>
<feature type="signal peptide" evidence="2">
    <location>
        <begin position="1"/>
        <end position="24"/>
    </location>
</feature>
<feature type="chain" id="PRO_5042174545" evidence="2">
    <location>
        <begin position="25"/>
        <end position="202"/>
    </location>
</feature>
<comment type="caution">
    <text evidence="3">The sequence shown here is derived from an EMBL/GenBank/DDBJ whole genome shotgun (WGS) entry which is preliminary data.</text>
</comment>
<evidence type="ECO:0000256" key="2">
    <source>
        <dbReference type="SAM" id="SignalP"/>
    </source>
</evidence>
<sequence length="202" mass="20958">MIAARFSAHLFLMATAAAIAPAQGCPYLLRNLQTMKGRGRGRGGGGGGGGGGVRGGGGGGGRGGGGGGGGSEAYVQELLDNHELVDREVFHHDDGSITTKTFSDDPQVAAWLQAHVASMKARVDGGMRVRNWDPFFAAMVEHHDETSVELSNLSNGVQVELSASTDCGQSLIEAHTEVVSLFVETGREEASKPHDVPDTCKA</sequence>
<feature type="compositionally biased region" description="Gly residues" evidence="1">
    <location>
        <begin position="42"/>
        <end position="71"/>
    </location>
</feature>
<keyword evidence="4" id="KW-1185">Reference proteome</keyword>
<organism evidence="3 4">
    <name type="scientific">Cylindrotheca closterium</name>
    <dbReference type="NCBI Taxonomy" id="2856"/>
    <lineage>
        <taxon>Eukaryota</taxon>
        <taxon>Sar</taxon>
        <taxon>Stramenopiles</taxon>
        <taxon>Ochrophyta</taxon>
        <taxon>Bacillariophyta</taxon>
        <taxon>Bacillariophyceae</taxon>
        <taxon>Bacillariophycidae</taxon>
        <taxon>Bacillariales</taxon>
        <taxon>Bacillariaceae</taxon>
        <taxon>Cylindrotheca</taxon>
    </lineage>
</organism>
<evidence type="ECO:0000313" key="3">
    <source>
        <dbReference type="EMBL" id="CAJ1946596.1"/>
    </source>
</evidence>
<keyword evidence="2" id="KW-0732">Signal</keyword>
<accession>A0AAD2JG62</accession>
<reference evidence="3" key="1">
    <citation type="submission" date="2023-08" db="EMBL/GenBank/DDBJ databases">
        <authorList>
            <person name="Audoor S."/>
            <person name="Bilcke G."/>
        </authorList>
    </citation>
    <scope>NUCLEOTIDE SEQUENCE</scope>
</reference>
<dbReference type="EMBL" id="CAKOGP040001714">
    <property type="protein sequence ID" value="CAJ1946596.1"/>
    <property type="molecule type" value="Genomic_DNA"/>
</dbReference>
<dbReference type="Proteomes" id="UP001295423">
    <property type="component" value="Unassembled WGS sequence"/>
</dbReference>
<evidence type="ECO:0000256" key="1">
    <source>
        <dbReference type="SAM" id="MobiDB-lite"/>
    </source>
</evidence>
<protein>
    <submittedName>
        <fullName evidence="3">Uncharacterized protein</fullName>
    </submittedName>
</protein>
<gene>
    <name evidence="3" type="ORF">CYCCA115_LOCUS10738</name>
</gene>
<evidence type="ECO:0000313" key="4">
    <source>
        <dbReference type="Proteomes" id="UP001295423"/>
    </source>
</evidence>
<proteinExistence type="predicted"/>
<feature type="region of interest" description="Disordered" evidence="1">
    <location>
        <begin position="38"/>
        <end position="71"/>
    </location>
</feature>